<reference evidence="3" key="1">
    <citation type="submission" date="2016-04" db="EMBL/GenBank/DDBJ databases">
        <title>Cephalotus genome sequencing.</title>
        <authorList>
            <person name="Fukushima K."/>
            <person name="Hasebe M."/>
            <person name="Fang X."/>
        </authorList>
    </citation>
    <scope>NUCLEOTIDE SEQUENCE [LARGE SCALE GENOMIC DNA]</scope>
    <source>
        <strain evidence="3">cv. St1</strain>
    </source>
</reference>
<evidence type="ECO:0000313" key="3">
    <source>
        <dbReference type="Proteomes" id="UP000187406"/>
    </source>
</evidence>
<dbReference type="Proteomes" id="UP000187406">
    <property type="component" value="Unassembled WGS sequence"/>
</dbReference>
<evidence type="ECO:0000259" key="1">
    <source>
        <dbReference type="Pfam" id="PF13966"/>
    </source>
</evidence>
<dbReference type="InParanoid" id="A0A1Q3DGV6"/>
<dbReference type="PANTHER" id="PTHR33116:SF66">
    <property type="entry name" value="REVERSE TRANSCRIPTASE ZINC-BINDING DOMAIN-CONTAINING PROTEIN"/>
    <property type="match status" value="1"/>
</dbReference>
<keyword evidence="3" id="KW-1185">Reference proteome</keyword>
<feature type="domain" description="Reverse transcriptase zinc-binding" evidence="1">
    <location>
        <begin position="17"/>
        <end position="101"/>
    </location>
</feature>
<dbReference type="Pfam" id="PF13966">
    <property type="entry name" value="zf-RVT"/>
    <property type="match status" value="1"/>
</dbReference>
<dbReference type="InterPro" id="IPR026960">
    <property type="entry name" value="RVT-Znf"/>
</dbReference>
<comment type="caution">
    <text evidence="2">The sequence shown here is derived from an EMBL/GenBank/DDBJ whole genome shotgun (WGS) entry which is preliminary data.</text>
</comment>
<dbReference type="OrthoDB" id="1622315at2759"/>
<sequence length="206" mass="23568">ITSSFDHIFWETVGSPFSIKRAWDSIIASVPHVGWANMVWHPSRIPKHAFCLWMAILDALKTLDKLSKLAIVRSACCLFNCGDNESVEHLFFACPYTQGIWIEVLRKCNINRQILPWAEEILWLAEHTNGNKPPLVFRKLAISATVYHIWIERNRRSFKNSFLPPEAIIHKIQSDVAAKMTGHKSFLDHSDEHNHSLGVNWGIVGC</sequence>
<feature type="non-terminal residue" evidence="2">
    <location>
        <position position="1"/>
    </location>
</feature>
<dbReference type="AlphaFoldDB" id="A0A1Q3DGV6"/>
<evidence type="ECO:0000313" key="2">
    <source>
        <dbReference type="EMBL" id="GAV91682.1"/>
    </source>
</evidence>
<name>A0A1Q3DGV6_CEPFO</name>
<dbReference type="PANTHER" id="PTHR33116">
    <property type="entry name" value="REVERSE TRANSCRIPTASE ZINC-BINDING DOMAIN-CONTAINING PROTEIN-RELATED-RELATED"/>
    <property type="match status" value="1"/>
</dbReference>
<proteinExistence type="predicted"/>
<organism evidence="2 3">
    <name type="scientific">Cephalotus follicularis</name>
    <name type="common">Albany pitcher plant</name>
    <dbReference type="NCBI Taxonomy" id="3775"/>
    <lineage>
        <taxon>Eukaryota</taxon>
        <taxon>Viridiplantae</taxon>
        <taxon>Streptophyta</taxon>
        <taxon>Embryophyta</taxon>
        <taxon>Tracheophyta</taxon>
        <taxon>Spermatophyta</taxon>
        <taxon>Magnoliopsida</taxon>
        <taxon>eudicotyledons</taxon>
        <taxon>Gunneridae</taxon>
        <taxon>Pentapetalae</taxon>
        <taxon>rosids</taxon>
        <taxon>fabids</taxon>
        <taxon>Oxalidales</taxon>
        <taxon>Cephalotaceae</taxon>
        <taxon>Cephalotus</taxon>
    </lineage>
</organism>
<protein>
    <submittedName>
        <fullName evidence="2">Zf-RVT domain-containing protein</fullName>
    </submittedName>
</protein>
<gene>
    <name evidence="2" type="ORF">CFOL_v3_35072</name>
</gene>
<dbReference type="EMBL" id="BDDD01007842">
    <property type="protein sequence ID" value="GAV91682.1"/>
    <property type="molecule type" value="Genomic_DNA"/>
</dbReference>
<accession>A0A1Q3DGV6</accession>